<dbReference type="PANTHER" id="PTHR31299:SF0">
    <property type="entry name" value="ESTERASE, PUTATIVE (AFU_ORTHOLOGUE AFUA_1G05850)-RELATED"/>
    <property type="match status" value="1"/>
</dbReference>
<dbReference type="InterPro" id="IPR052036">
    <property type="entry name" value="Hydrolase/PRTase-associated"/>
</dbReference>
<dbReference type="Gene3D" id="3.30.1870.10">
    <property type="entry name" value="EreA-like, domain 2"/>
    <property type="match status" value="1"/>
</dbReference>
<evidence type="ECO:0008006" key="3">
    <source>
        <dbReference type="Google" id="ProtNLM"/>
    </source>
</evidence>
<evidence type="ECO:0000313" key="1">
    <source>
        <dbReference type="EMBL" id="BDU74958.1"/>
    </source>
</evidence>
<keyword evidence="2" id="KW-1185">Reference proteome</keyword>
<dbReference type="Gene3D" id="1.20.1440.30">
    <property type="entry name" value="Biosynthetic Protein domain"/>
    <property type="match status" value="1"/>
</dbReference>
<proteinExistence type="predicted"/>
<dbReference type="KEGG" id="msil:METEAL_41320"/>
<dbReference type="Gene3D" id="3.40.1660.10">
    <property type="entry name" value="EreA-like (biosynthetic domain)"/>
    <property type="match status" value="1"/>
</dbReference>
<dbReference type="AlphaFoldDB" id="A0AA48HAX8"/>
<evidence type="ECO:0000313" key="2">
    <source>
        <dbReference type="Proteomes" id="UP001238179"/>
    </source>
</evidence>
<dbReference type="Proteomes" id="UP001238179">
    <property type="component" value="Chromosome"/>
</dbReference>
<gene>
    <name evidence="1" type="ORF">METEAL_41320</name>
</gene>
<dbReference type="GO" id="GO:0046677">
    <property type="term" value="P:response to antibiotic"/>
    <property type="evidence" value="ECO:0007669"/>
    <property type="project" value="InterPro"/>
</dbReference>
<dbReference type="Pfam" id="PF05139">
    <property type="entry name" value="Erythro_esteras"/>
    <property type="match status" value="1"/>
</dbReference>
<dbReference type="PANTHER" id="PTHR31299">
    <property type="entry name" value="ESTERASE, PUTATIVE (AFU_ORTHOLOGUE AFUA_1G05850)-RELATED"/>
    <property type="match status" value="1"/>
</dbReference>
<reference evidence="2" key="1">
    <citation type="journal article" date="2023" name="Int. J. Syst. Evol. Microbiol.">
        <title>Mesoterricola silvestris gen. nov., sp. nov., Mesoterricola sediminis sp. nov., Geothrix oryzae sp. nov., Geothrix edaphica sp. nov., Geothrix rubra sp. nov., and Geothrix limicola sp. nov., six novel members of Acidobacteriota isolated from soils.</title>
        <authorList>
            <person name="Itoh H."/>
            <person name="Sugisawa Y."/>
            <person name="Mise K."/>
            <person name="Xu Z."/>
            <person name="Kuniyasu M."/>
            <person name="Ushijima N."/>
            <person name="Kawano K."/>
            <person name="Kobayashi E."/>
            <person name="Shiratori Y."/>
            <person name="Masuda Y."/>
            <person name="Senoo K."/>
        </authorList>
    </citation>
    <scope>NUCLEOTIDE SEQUENCE [LARGE SCALE GENOMIC DNA]</scope>
    <source>
        <strain evidence="2">W79</strain>
    </source>
</reference>
<name>A0AA48HAX8_9BACT</name>
<protein>
    <recommendedName>
        <fullName evidence="3">Erythromycin esterase</fullName>
    </recommendedName>
</protein>
<dbReference type="CDD" id="cd14728">
    <property type="entry name" value="Ere-like"/>
    <property type="match status" value="1"/>
</dbReference>
<dbReference type="SUPFAM" id="SSF159501">
    <property type="entry name" value="EreA/ChaN-like"/>
    <property type="match status" value="1"/>
</dbReference>
<organism evidence="1 2">
    <name type="scientific">Mesoterricola silvestris</name>
    <dbReference type="NCBI Taxonomy" id="2927979"/>
    <lineage>
        <taxon>Bacteria</taxon>
        <taxon>Pseudomonadati</taxon>
        <taxon>Acidobacteriota</taxon>
        <taxon>Holophagae</taxon>
        <taxon>Holophagales</taxon>
        <taxon>Holophagaceae</taxon>
        <taxon>Mesoterricola</taxon>
    </lineage>
</organism>
<dbReference type="EMBL" id="AP027080">
    <property type="protein sequence ID" value="BDU74958.1"/>
    <property type="molecule type" value="Genomic_DNA"/>
</dbReference>
<accession>A0AA48HAX8</accession>
<dbReference type="InterPro" id="IPR007815">
    <property type="entry name" value="Emycin_Estase"/>
</dbReference>
<sequence length="562" mass="62284">MAVIPIDPLKPWGEIEKVIWRRTDRRGRFRIKVRPGSHAVAVSHPWCTGPEVCRVSVDAGSTCALPFPLRLRRGEAWVQGEIRDGEGRPVHGLLGLLPPLQDPRLNATSVRLAPILSGRYRIAVPPGTYFFFPWAKGWFLPGRWVDVGPGTRIQDAVLLPEPVKAGRATLRWLRARAVNLDPAEPGSLEPLAGALRPGTVLALGEMTHGSDEFRQLLHRVVQQWAARGETGAIALEMPIANGFPVDAYVQGRGPEPREALPLAYRTGEIREFLRWLRRFNEGRGPRSRFRIHGIDMADPGSAYRHAAAFYRRHDPDAAAILHKDLADLGGAGELTFPGDAARARRWRAALERLRRRLDAPGSPPAANPRTLADQHRVLVALEQFIPLALDRTQGSRAREQAMAENVRWVLGEDGPGGRVLLFAHGGHVARTLRDPMGWPTLGWHLGKELGEAYIPVGLTFHRGGFLALESSRAHPAWLPFEVGPEARATLNEALASLHRPCLLLDLRTAPADPWLRSPQGLRSIPLDFDPAAPELYLLPAFAKEEWDALLQLERITPSTPWP</sequence>